<dbReference type="GO" id="GO:0016020">
    <property type="term" value="C:membrane"/>
    <property type="evidence" value="ECO:0007669"/>
    <property type="project" value="UniProtKB-SubCell"/>
</dbReference>
<comment type="subcellular location">
    <subcellularLocation>
        <location evidence="2">Endoplasmic reticulum</location>
    </subcellularLocation>
    <subcellularLocation>
        <location evidence="3">Membrane</location>
    </subcellularLocation>
    <subcellularLocation>
        <location evidence="1">Mitochondrion</location>
    </subcellularLocation>
</comment>
<sequence length="282" mass="31381">MKKLKNKLTSKLQPSKPSEPNHPPTKPSKPNSLEIHTLYSDPHPDIDIIAIHGHNGHYTETFTHPTTQNNWLTTLLPALTTSTGHHPRILSFSYTKTAEASLGTSFIASSFLSTLVSLRPDPSRPILWIAHSFGGPLLHGLLSLDGAEGVNDIRVATKAILFFGVDKAGGGWTNLALASEEAGMSAEMRKLRAEVVWLGSSEVRYRELFRERGWFVRFFLEGGEGEGELTQENVVRLGKRHGEMVRFAGEEDEDWMRVRDVLVEVLERCFGRGEGKGVVRDE</sequence>
<evidence type="ECO:0000256" key="6">
    <source>
        <dbReference type="ARBA" id="ARBA00023136"/>
    </source>
</evidence>
<evidence type="ECO:0000256" key="4">
    <source>
        <dbReference type="ARBA" id="ARBA00022824"/>
    </source>
</evidence>
<dbReference type="GO" id="GO:0005783">
    <property type="term" value="C:endoplasmic reticulum"/>
    <property type="evidence" value="ECO:0007669"/>
    <property type="project" value="UniProtKB-SubCell"/>
</dbReference>
<evidence type="ECO:0000256" key="7">
    <source>
        <dbReference type="SAM" id="MobiDB-lite"/>
    </source>
</evidence>
<dbReference type="OrthoDB" id="5086500at2759"/>
<dbReference type="PANTHER" id="PTHR48182">
    <property type="entry name" value="PROTEIN SERAC1"/>
    <property type="match status" value="1"/>
</dbReference>
<keyword evidence="4" id="KW-0256">Endoplasmic reticulum</keyword>
<evidence type="ECO:0000313" key="8">
    <source>
        <dbReference type="EMBL" id="EPE31039.1"/>
    </source>
</evidence>
<dbReference type="eggNOG" id="ENOG502SQI8">
    <property type="taxonomic scope" value="Eukaryota"/>
</dbReference>
<proteinExistence type="predicted"/>
<feature type="compositionally biased region" description="Polar residues" evidence="7">
    <location>
        <begin position="9"/>
        <end position="18"/>
    </location>
</feature>
<organism evidence="8 9">
    <name type="scientific">Glarea lozoyensis (strain ATCC 20868 / MF5171)</name>
    <dbReference type="NCBI Taxonomy" id="1116229"/>
    <lineage>
        <taxon>Eukaryota</taxon>
        <taxon>Fungi</taxon>
        <taxon>Dikarya</taxon>
        <taxon>Ascomycota</taxon>
        <taxon>Pezizomycotina</taxon>
        <taxon>Leotiomycetes</taxon>
        <taxon>Helotiales</taxon>
        <taxon>Helotiaceae</taxon>
        <taxon>Glarea</taxon>
    </lineage>
</organism>
<dbReference type="HOGENOM" id="CLU_960355_0_0_1"/>
<evidence type="ECO:0000256" key="5">
    <source>
        <dbReference type="ARBA" id="ARBA00023128"/>
    </source>
</evidence>
<evidence type="ECO:0000256" key="1">
    <source>
        <dbReference type="ARBA" id="ARBA00004173"/>
    </source>
</evidence>
<feature type="region of interest" description="Disordered" evidence="7">
    <location>
        <begin position="1"/>
        <end position="36"/>
    </location>
</feature>
<accession>S3D1J5</accession>
<reference evidence="8 9" key="1">
    <citation type="journal article" date="2013" name="BMC Genomics">
        <title>Genomics-driven discovery of the pneumocandin biosynthetic gene cluster in the fungus Glarea lozoyensis.</title>
        <authorList>
            <person name="Chen L."/>
            <person name="Yue Q."/>
            <person name="Zhang X."/>
            <person name="Xiang M."/>
            <person name="Wang C."/>
            <person name="Li S."/>
            <person name="Che Y."/>
            <person name="Ortiz-Lopez F.J."/>
            <person name="Bills G.F."/>
            <person name="Liu X."/>
            <person name="An Z."/>
        </authorList>
    </citation>
    <scope>NUCLEOTIDE SEQUENCE [LARGE SCALE GENOMIC DNA]</scope>
    <source>
        <strain evidence="9">ATCC 20868 / MF5171</strain>
    </source>
</reference>
<dbReference type="PANTHER" id="PTHR48182:SF2">
    <property type="entry name" value="PROTEIN SERAC1"/>
    <property type="match status" value="1"/>
</dbReference>
<dbReference type="AlphaFoldDB" id="S3D1J5"/>
<evidence type="ECO:0000313" key="9">
    <source>
        <dbReference type="Proteomes" id="UP000016922"/>
    </source>
</evidence>
<evidence type="ECO:0000256" key="2">
    <source>
        <dbReference type="ARBA" id="ARBA00004240"/>
    </source>
</evidence>
<name>S3D1J5_GLAL2</name>
<keyword evidence="5" id="KW-0496">Mitochondrion</keyword>
<evidence type="ECO:0008006" key="10">
    <source>
        <dbReference type="Google" id="ProtNLM"/>
    </source>
</evidence>
<dbReference type="GeneID" id="19463061"/>
<protein>
    <recommendedName>
        <fullName evidence="10">Alpha/beta-Hydrolase</fullName>
    </recommendedName>
</protein>
<dbReference type="InterPro" id="IPR052374">
    <property type="entry name" value="SERAC1"/>
</dbReference>
<dbReference type="RefSeq" id="XP_008082450.1">
    <property type="nucleotide sequence ID" value="XM_008084259.1"/>
</dbReference>
<dbReference type="EMBL" id="KE145363">
    <property type="protein sequence ID" value="EPE31039.1"/>
    <property type="molecule type" value="Genomic_DNA"/>
</dbReference>
<keyword evidence="9" id="KW-1185">Reference proteome</keyword>
<dbReference type="GO" id="GO:0005739">
    <property type="term" value="C:mitochondrion"/>
    <property type="evidence" value="ECO:0007669"/>
    <property type="project" value="UniProtKB-SubCell"/>
</dbReference>
<keyword evidence="6" id="KW-0472">Membrane</keyword>
<dbReference type="OMA" id="CAHSFGG"/>
<gene>
    <name evidence="8" type="ORF">GLAREA_04006</name>
</gene>
<evidence type="ECO:0000256" key="3">
    <source>
        <dbReference type="ARBA" id="ARBA00004370"/>
    </source>
</evidence>
<dbReference type="KEGG" id="glz:GLAREA_04006"/>
<dbReference type="Proteomes" id="UP000016922">
    <property type="component" value="Unassembled WGS sequence"/>
</dbReference>